<protein>
    <submittedName>
        <fullName evidence="1">Uncharacterized protein</fullName>
    </submittedName>
</protein>
<proteinExistence type="predicted"/>
<gene>
    <name evidence="1" type="ORF">SAMN05660226_03270</name>
</gene>
<organism evidence="1 2">
    <name type="scientific">Parapedobacter luteus</name>
    <dbReference type="NCBI Taxonomy" id="623280"/>
    <lineage>
        <taxon>Bacteria</taxon>
        <taxon>Pseudomonadati</taxon>
        <taxon>Bacteroidota</taxon>
        <taxon>Sphingobacteriia</taxon>
        <taxon>Sphingobacteriales</taxon>
        <taxon>Sphingobacteriaceae</taxon>
        <taxon>Parapedobacter</taxon>
    </lineage>
</organism>
<sequence>MKQRFFIVGLACIALAVGCKKNSPKDDSPSNATKYLQRYVTTSDGESVTYTLAYDTKNRLIAYNSEEDDYRSRITYDNNDNPIRFELESTGAKQVFEITYNSTGVPLRATSVLSDLDNPGEELETEITYEVTDGKISKMYFADEAGNEAVYTLSYMGNNLTRVAYTASEGELVLTWNYGNKKSAYSAARFNYLVIPDLFSVFSSENEITQSRLEITGLGAFITTYTYQFDAAGYPTAATEKDQDGNESQISFFYD</sequence>
<dbReference type="RefSeq" id="WP_079717925.1">
    <property type="nucleotide sequence ID" value="NZ_FUYS01000009.1"/>
</dbReference>
<name>A0A1T5EEE7_9SPHI</name>
<dbReference type="Proteomes" id="UP000190541">
    <property type="component" value="Unassembled WGS sequence"/>
</dbReference>
<dbReference type="PROSITE" id="PS51257">
    <property type="entry name" value="PROKAR_LIPOPROTEIN"/>
    <property type="match status" value="1"/>
</dbReference>
<evidence type="ECO:0000313" key="1">
    <source>
        <dbReference type="EMBL" id="SKB82178.1"/>
    </source>
</evidence>
<dbReference type="OrthoDB" id="701654at2"/>
<dbReference type="EMBL" id="FUYS01000009">
    <property type="protein sequence ID" value="SKB82178.1"/>
    <property type="molecule type" value="Genomic_DNA"/>
</dbReference>
<dbReference type="AlphaFoldDB" id="A0A1T5EEE7"/>
<evidence type="ECO:0000313" key="2">
    <source>
        <dbReference type="Proteomes" id="UP000190541"/>
    </source>
</evidence>
<keyword evidence="2" id="KW-1185">Reference proteome</keyword>
<accession>A0A1T5EEE7</accession>
<reference evidence="1 2" key="1">
    <citation type="submission" date="2017-02" db="EMBL/GenBank/DDBJ databases">
        <authorList>
            <person name="Peterson S.W."/>
        </authorList>
    </citation>
    <scope>NUCLEOTIDE SEQUENCE [LARGE SCALE GENOMIC DNA]</scope>
    <source>
        <strain evidence="1 2">DSM 22899</strain>
    </source>
</reference>